<dbReference type="EMBL" id="SEWE01000004">
    <property type="protein sequence ID" value="RYU83381.1"/>
    <property type="molecule type" value="Genomic_DNA"/>
</dbReference>
<reference evidence="4 5" key="1">
    <citation type="submission" date="2019-02" db="EMBL/GenBank/DDBJ databases">
        <title>Bacterial novel species isolated from soil.</title>
        <authorList>
            <person name="Jung H.-Y."/>
        </authorList>
    </citation>
    <scope>NUCLEOTIDE SEQUENCE [LARGE SCALE GENOMIC DNA]</scope>
    <source>
        <strain evidence="4 5">1-3-3-3</strain>
    </source>
</reference>
<accession>A0A4Q5LGX4</accession>
<dbReference type="PANTHER" id="PTHR43877">
    <property type="entry name" value="AMINOALKYLPHOSPHONATE N-ACETYLTRANSFERASE-RELATED-RELATED"/>
    <property type="match status" value="1"/>
</dbReference>
<dbReference type="GO" id="GO:0016747">
    <property type="term" value="F:acyltransferase activity, transferring groups other than amino-acyl groups"/>
    <property type="evidence" value="ECO:0007669"/>
    <property type="project" value="InterPro"/>
</dbReference>
<dbReference type="SUPFAM" id="SSF55729">
    <property type="entry name" value="Acyl-CoA N-acyltransferases (Nat)"/>
    <property type="match status" value="1"/>
</dbReference>
<organism evidence="4 5">
    <name type="scientific">Hymenobacter persicinus</name>
    <dbReference type="NCBI Taxonomy" id="2025506"/>
    <lineage>
        <taxon>Bacteria</taxon>
        <taxon>Pseudomonadati</taxon>
        <taxon>Bacteroidota</taxon>
        <taxon>Cytophagia</taxon>
        <taxon>Cytophagales</taxon>
        <taxon>Hymenobacteraceae</taxon>
        <taxon>Hymenobacter</taxon>
    </lineage>
</organism>
<dbReference type="InterPro" id="IPR016181">
    <property type="entry name" value="Acyl_CoA_acyltransferase"/>
</dbReference>
<dbReference type="OrthoDB" id="9796381at2"/>
<sequence>MHTFTPATAADAPALAELVNSAYRGAESEKGWTTEAHLLGGQRTDAAALREMLAADNAVILLGRDENGVLLGSVYLQQQPDALYLGMLTVRPTRQGQGLGKQLLAAAEDYARRRQLPRMRITVISVRHELLAWYERHGYHRTGATEDFPTDPRFGLPRQPLVLLVLEKPLAAEV</sequence>
<evidence type="ECO:0000313" key="5">
    <source>
        <dbReference type="Proteomes" id="UP000294155"/>
    </source>
</evidence>
<evidence type="ECO:0000313" key="4">
    <source>
        <dbReference type="EMBL" id="RYU83381.1"/>
    </source>
</evidence>
<evidence type="ECO:0000256" key="1">
    <source>
        <dbReference type="ARBA" id="ARBA00022679"/>
    </source>
</evidence>
<evidence type="ECO:0000259" key="3">
    <source>
        <dbReference type="PROSITE" id="PS51186"/>
    </source>
</evidence>
<feature type="domain" description="N-acetyltransferase" evidence="3">
    <location>
        <begin position="2"/>
        <end position="171"/>
    </location>
</feature>
<keyword evidence="2" id="KW-0012">Acyltransferase</keyword>
<keyword evidence="5" id="KW-1185">Reference proteome</keyword>
<name>A0A4Q5LGX4_9BACT</name>
<dbReference type="CDD" id="cd04301">
    <property type="entry name" value="NAT_SF"/>
    <property type="match status" value="1"/>
</dbReference>
<gene>
    <name evidence="4" type="ORF">EWM57_03095</name>
</gene>
<dbReference type="Pfam" id="PF00583">
    <property type="entry name" value="Acetyltransf_1"/>
    <property type="match status" value="1"/>
</dbReference>
<dbReference type="Proteomes" id="UP000294155">
    <property type="component" value="Unassembled WGS sequence"/>
</dbReference>
<comment type="caution">
    <text evidence="4">The sequence shown here is derived from an EMBL/GenBank/DDBJ whole genome shotgun (WGS) entry which is preliminary data.</text>
</comment>
<proteinExistence type="predicted"/>
<evidence type="ECO:0000256" key="2">
    <source>
        <dbReference type="ARBA" id="ARBA00023315"/>
    </source>
</evidence>
<protein>
    <submittedName>
        <fullName evidence="4">GNAT family N-acetyltransferase</fullName>
    </submittedName>
</protein>
<dbReference type="AlphaFoldDB" id="A0A4Q5LGX4"/>
<dbReference type="PROSITE" id="PS51186">
    <property type="entry name" value="GNAT"/>
    <property type="match status" value="1"/>
</dbReference>
<keyword evidence="1 4" id="KW-0808">Transferase</keyword>
<dbReference type="InterPro" id="IPR000182">
    <property type="entry name" value="GNAT_dom"/>
</dbReference>
<dbReference type="Gene3D" id="3.40.630.30">
    <property type="match status" value="1"/>
</dbReference>
<dbReference type="InterPro" id="IPR050832">
    <property type="entry name" value="Bact_Acetyltransf"/>
</dbReference>